<dbReference type="Pfam" id="PF00169">
    <property type="entry name" value="PH"/>
    <property type="match status" value="1"/>
</dbReference>
<dbReference type="PROSITE" id="PS50003">
    <property type="entry name" value="PH_DOMAIN"/>
    <property type="match status" value="1"/>
</dbReference>
<dbReference type="InterPro" id="IPR020849">
    <property type="entry name" value="Small_GTPase_Ras-type"/>
</dbReference>
<dbReference type="PRINTS" id="PR00449">
    <property type="entry name" value="RASTRNSFRMNG"/>
</dbReference>
<dbReference type="Gene3D" id="2.30.29.30">
    <property type="entry name" value="Pleckstrin-homology domain (PH domain)/Phosphotyrosine-binding domain (PTB)"/>
    <property type="match status" value="1"/>
</dbReference>
<dbReference type="Proteomes" id="UP001281761">
    <property type="component" value="Unassembled WGS sequence"/>
</dbReference>
<keyword evidence="2" id="KW-0342">GTP-binding</keyword>
<dbReference type="Gene3D" id="3.40.50.300">
    <property type="entry name" value="P-loop containing nucleotide triphosphate hydrolases"/>
    <property type="match status" value="1"/>
</dbReference>
<dbReference type="SUPFAM" id="SSF50729">
    <property type="entry name" value="PH domain-like"/>
    <property type="match status" value="1"/>
</dbReference>
<name>A0ABQ9XWI7_9EUKA</name>
<dbReference type="Pfam" id="PF00071">
    <property type="entry name" value="Ras"/>
    <property type="match status" value="1"/>
</dbReference>
<evidence type="ECO:0000313" key="5">
    <source>
        <dbReference type="Proteomes" id="UP001281761"/>
    </source>
</evidence>
<feature type="domain" description="PH" evidence="3">
    <location>
        <begin position="197"/>
        <end position="299"/>
    </location>
</feature>
<dbReference type="EMBL" id="JARBJD010000062">
    <property type="protein sequence ID" value="KAK2955831.1"/>
    <property type="molecule type" value="Genomic_DNA"/>
</dbReference>
<gene>
    <name evidence="4" type="ORF">BLNAU_9182</name>
</gene>
<dbReference type="InterPro" id="IPR027417">
    <property type="entry name" value="P-loop_NTPase"/>
</dbReference>
<evidence type="ECO:0000256" key="2">
    <source>
        <dbReference type="ARBA" id="ARBA00023134"/>
    </source>
</evidence>
<dbReference type="SMART" id="SM00175">
    <property type="entry name" value="RAB"/>
    <property type="match status" value="1"/>
</dbReference>
<accession>A0ABQ9XWI7</accession>
<evidence type="ECO:0000259" key="3">
    <source>
        <dbReference type="PROSITE" id="PS50003"/>
    </source>
</evidence>
<dbReference type="PROSITE" id="PS51421">
    <property type="entry name" value="RAS"/>
    <property type="match status" value="1"/>
</dbReference>
<dbReference type="SMART" id="SM00233">
    <property type="entry name" value="PH"/>
    <property type="match status" value="1"/>
</dbReference>
<dbReference type="CDD" id="cd00154">
    <property type="entry name" value="Rab"/>
    <property type="match status" value="1"/>
</dbReference>
<sequence>MVRLALVGCTGVGKSSIILQLMGNTWEPTHFQTVLSESYIVNYNYQDETLRLEIEDTRGFDTTDRRQPLADTHGNSQQLHDPVRQAYIMVFDLCVRKTFDECQDIYPRVMEAFKANRIPPLVFLVGNKVDVDVKAQVNKDIAPQWATEHNIPYFEVSARRNQGVRPLIDNVITMIYRTYVPYSVTELKKFSQAQLPHRKMEGWVEKQGFFKLWFRFYAILCSRCLYFFKESDTPSPSSVIPLDSFEIVRDPSSTFSLLKLTVVDNVGSGKPKHVASYTLRFPSEHLLRQWEGKLIEIRQQNSTLGFFIHNTPAALGFGFSNLPNGLGKKSEGSTQIDTW</sequence>
<dbReference type="SUPFAM" id="SSF52540">
    <property type="entry name" value="P-loop containing nucleoside triphosphate hydrolases"/>
    <property type="match status" value="1"/>
</dbReference>
<organism evidence="4 5">
    <name type="scientific">Blattamonas nauphoetae</name>
    <dbReference type="NCBI Taxonomy" id="2049346"/>
    <lineage>
        <taxon>Eukaryota</taxon>
        <taxon>Metamonada</taxon>
        <taxon>Preaxostyla</taxon>
        <taxon>Oxymonadida</taxon>
        <taxon>Blattamonas</taxon>
    </lineage>
</organism>
<dbReference type="InterPro" id="IPR001806">
    <property type="entry name" value="Small_GTPase"/>
</dbReference>
<dbReference type="PANTHER" id="PTHR24070">
    <property type="entry name" value="RAS, DI-RAS, AND RHEB FAMILY MEMBERS OF SMALL GTPASE SUPERFAMILY"/>
    <property type="match status" value="1"/>
</dbReference>
<evidence type="ECO:0000256" key="1">
    <source>
        <dbReference type="ARBA" id="ARBA00022741"/>
    </source>
</evidence>
<keyword evidence="5" id="KW-1185">Reference proteome</keyword>
<proteinExistence type="predicted"/>
<evidence type="ECO:0000313" key="4">
    <source>
        <dbReference type="EMBL" id="KAK2955831.1"/>
    </source>
</evidence>
<dbReference type="InterPro" id="IPR011993">
    <property type="entry name" value="PH-like_dom_sf"/>
</dbReference>
<comment type="caution">
    <text evidence="4">The sequence shown here is derived from an EMBL/GenBank/DDBJ whole genome shotgun (WGS) entry which is preliminary data.</text>
</comment>
<protein>
    <recommendedName>
        <fullName evidence="3">PH domain-containing protein</fullName>
    </recommendedName>
</protein>
<reference evidence="4 5" key="1">
    <citation type="journal article" date="2022" name="bioRxiv">
        <title>Genomics of Preaxostyla Flagellates Illuminates Evolutionary Transitions and the Path Towards Mitochondrial Loss.</title>
        <authorList>
            <person name="Novak L.V.F."/>
            <person name="Treitli S.C."/>
            <person name="Pyrih J."/>
            <person name="Halakuc P."/>
            <person name="Pipaliya S.V."/>
            <person name="Vacek V."/>
            <person name="Brzon O."/>
            <person name="Soukal P."/>
            <person name="Eme L."/>
            <person name="Dacks J.B."/>
            <person name="Karnkowska A."/>
            <person name="Elias M."/>
            <person name="Hampl V."/>
        </authorList>
    </citation>
    <scope>NUCLEOTIDE SEQUENCE [LARGE SCALE GENOMIC DNA]</scope>
    <source>
        <strain evidence="4">NAU3</strain>
        <tissue evidence="4">Gut</tissue>
    </source>
</reference>
<keyword evidence="1" id="KW-0547">Nucleotide-binding</keyword>
<dbReference type="InterPro" id="IPR001849">
    <property type="entry name" value="PH_domain"/>
</dbReference>
<dbReference type="PROSITE" id="PS51419">
    <property type="entry name" value="RAB"/>
    <property type="match status" value="1"/>
</dbReference>
<dbReference type="SMART" id="SM00173">
    <property type="entry name" value="RAS"/>
    <property type="match status" value="1"/>
</dbReference>